<dbReference type="RefSeq" id="WP_188595593.1">
    <property type="nucleotide sequence ID" value="NZ_BMNL01000001.1"/>
</dbReference>
<dbReference type="GO" id="GO:0003735">
    <property type="term" value="F:structural constituent of ribosome"/>
    <property type="evidence" value="ECO:0007669"/>
    <property type="project" value="InterPro"/>
</dbReference>
<dbReference type="CDD" id="cd01425">
    <property type="entry name" value="RPS2"/>
    <property type="match status" value="1"/>
</dbReference>
<evidence type="ECO:0000256" key="5">
    <source>
        <dbReference type="HAMAP-Rule" id="MF_00291"/>
    </source>
</evidence>
<dbReference type="PRINTS" id="PR00395">
    <property type="entry name" value="RIBOSOMALS2"/>
</dbReference>
<dbReference type="Gene3D" id="3.40.50.10490">
    <property type="entry name" value="Glucose-6-phosphate isomerase like protein, domain 1"/>
    <property type="match status" value="1"/>
</dbReference>
<organism evidence="7 8">
    <name type="scientific">Thermocladium modestius</name>
    <dbReference type="NCBI Taxonomy" id="62609"/>
    <lineage>
        <taxon>Archaea</taxon>
        <taxon>Thermoproteota</taxon>
        <taxon>Thermoprotei</taxon>
        <taxon>Thermoproteales</taxon>
        <taxon>Thermoproteaceae</taxon>
        <taxon>Thermocladium</taxon>
    </lineage>
</organism>
<keyword evidence="3 5" id="KW-0687">Ribonucleoprotein</keyword>
<reference evidence="7" key="2">
    <citation type="submission" date="2020-09" db="EMBL/GenBank/DDBJ databases">
        <authorList>
            <person name="Sun Q."/>
            <person name="Ohkuma M."/>
        </authorList>
    </citation>
    <scope>NUCLEOTIDE SEQUENCE</scope>
    <source>
        <strain evidence="7">JCM 10088</strain>
    </source>
</reference>
<dbReference type="GO" id="GO:0006412">
    <property type="term" value="P:translation"/>
    <property type="evidence" value="ECO:0007669"/>
    <property type="project" value="UniProtKB-UniRule"/>
</dbReference>
<evidence type="ECO:0000313" key="7">
    <source>
        <dbReference type="EMBL" id="GGP19176.1"/>
    </source>
</evidence>
<dbReference type="HAMAP" id="MF_00291_A">
    <property type="entry name" value="Ribosomal_uS2_A"/>
    <property type="match status" value="1"/>
</dbReference>
<comment type="similarity">
    <text evidence="1 5">Belongs to the universal ribosomal protein uS2 family.</text>
</comment>
<dbReference type="InterPro" id="IPR005707">
    <property type="entry name" value="Ribosomal_uS2_euk/arc"/>
</dbReference>
<dbReference type="InterPro" id="IPR023454">
    <property type="entry name" value="Ribosomal_uS2_arc"/>
</dbReference>
<name>A0A830GRX3_9CREN</name>
<dbReference type="Proteomes" id="UP000610960">
    <property type="component" value="Unassembled WGS sequence"/>
</dbReference>
<dbReference type="EMBL" id="BMNL01000001">
    <property type="protein sequence ID" value="GGP19176.1"/>
    <property type="molecule type" value="Genomic_DNA"/>
</dbReference>
<evidence type="ECO:0000313" key="8">
    <source>
        <dbReference type="Proteomes" id="UP000610960"/>
    </source>
</evidence>
<keyword evidence="8" id="KW-1185">Reference proteome</keyword>
<dbReference type="InterPro" id="IPR023591">
    <property type="entry name" value="Ribosomal_uS2_flav_dom_sf"/>
</dbReference>
<sequence>MSDKKEEQSGGEELLVPIEKYMAAGVRLGAKISNNYLIKRGFIFSVRPDGLRIFNLKKIDERIRTAAKMITRYESSKIVIHSAKPYGFKPIEMTCKFIGCKAVAGRFIPGSFTNPSLDNYMDAELLVVTDPKTDIQSLTEAAQAGIPVIGLVDTDNEPSYIDLMIPCNNKGRGSLALIFWLLTRQVLRERGEIPPTGDLPVTPDDFKTKATAQLQ</sequence>
<dbReference type="AlphaFoldDB" id="A0A830GRX3"/>
<accession>A0A830GRX3</accession>
<dbReference type="InterPro" id="IPR001865">
    <property type="entry name" value="Ribosomal_uS2"/>
</dbReference>
<feature type="region of interest" description="Disordered" evidence="6">
    <location>
        <begin position="192"/>
        <end position="215"/>
    </location>
</feature>
<dbReference type="OrthoDB" id="371797at2157"/>
<dbReference type="Pfam" id="PF00318">
    <property type="entry name" value="Ribosomal_S2"/>
    <property type="match status" value="1"/>
</dbReference>
<comment type="caution">
    <text evidence="7">The sequence shown here is derived from an EMBL/GenBank/DDBJ whole genome shotgun (WGS) entry which is preliminary data.</text>
</comment>
<dbReference type="SUPFAM" id="SSF52313">
    <property type="entry name" value="Ribosomal protein S2"/>
    <property type="match status" value="1"/>
</dbReference>
<dbReference type="FunFam" id="3.40.50.10490:FF:000030">
    <property type="entry name" value="30S ribosomal protein S2"/>
    <property type="match status" value="1"/>
</dbReference>
<dbReference type="GO" id="GO:0015935">
    <property type="term" value="C:small ribosomal subunit"/>
    <property type="evidence" value="ECO:0007669"/>
    <property type="project" value="InterPro"/>
</dbReference>
<keyword evidence="2 5" id="KW-0689">Ribosomal protein</keyword>
<evidence type="ECO:0000256" key="4">
    <source>
        <dbReference type="ARBA" id="ARBA00035256"/>
    </source>
</evidence>
<evidence type="ECO:0000256" key="1">
    <source>
        <dbReference type="ARBA" id="ARBA00006242"/>
    </source>
</evidence>
<dbReference type="PANTHER" id="PTHR11489">
    <property type="entry name" value="40S RIBOSOMAL PROTEIN SA"/>
    <property type="match status" value="1"/>
</dbReference>
<evidence type="ECO:0000256" key="3">
    <source>
        <dbReference type="ARBA" id="ARBA00023274"/>
    </source>
</evidence>
<protein>
    <recommendedName>
        <fullName evidence="4 5">Small ribosomal subunit protein uS2</fullName>
    </recommendedName>
</protein>
<evidence type="ECO:0000256" key="6">
    <source>
        <dbReference type="SAM" id="MobiDB-lite"/>
    </source>
</evidence>
<proteinExistence type="inferred from homology"/>
<reference evidence="7" key="1">
    <citation type="journal article" date="2014" name="Int. J. Syst. Evol. Microbiol.">
        <title>Complete genome sequence of Corynebacterium casei LMG S-19264T (=DSM 44701T), isolated from a smear-ripened cheese.</title>
        <authorList>
            <consortium name="US DOE Joint Genome Institute (JGI-PGF)"/>
            <person name="Walter F."/>
            <person name="Albersmeier A."/>
            <person name="Kalinowski J."/>
            <person name="Ruckert C."/>
        </authorList>
    </citation>
    <scope>NUCLEOTIDE SEQUENCE</scope>
    <source>
        <strain evidence="7">JCM 10088</strain>
    </source>
</reference>
<dbReference type="NCBIfam" id="TIGR01012">
    <property type="entry name" value="uS2_euk_arch"/>
    <property type="match status" value="1"/>
</dbReference>
<gene>
    <name evidence="5" type="primary">rps2</name>
    <name evidence="7" type="ORF">GCM10007981_01800</name>
</gene>
<evidence type="ECO:0000256" key="2">
    <source>
        <dbReference type="ARBA" id="ARBA00022980"/>
    </source>
</evidence>